<keyword evidence="4" id="KW-1185">Reference proteome</keyword>
<gene>
    <name evidence="3" type="ORF">L211DRAFT_118111</name>
</gene>
<accession>A0A3N4LR26</accession>
<protein>
    <submittedName>
        <fullName evidence="3">Uncharacterized protein</fullName>
    </submittedName>
</protein>
<feature type="compositionally biased region" description="Polar residues" evidence="1">
    <location>
        <begin position="165"/>
        <end position="175"/>
    </location>
</feature>
<evidence type="ECO:0000256" key="1">
    <source>
        <dbReference type="SAM" id="MobiDB-lite"/>
    </source>
</evidence>
<dbReference type="Proteomes" id="UP000267821">
    <property type="component" value="Unassembled WGS sequence"/>
</dbReference>
<name>A0A3N4LR26_9PEZI</name>
<feature type="transmembrane region" description="Helical" evidence="2">
    <location>
        <begin position="32"/>
        <end position="54"/>
    </location>
</feature>
<organism evidence="3 4">
    <name type="scientific">Terfezia boudieri ATCC MYA-4762</name>
    <dbReference type="NCBI Taxonomy" id="1051890"/>
    <lineage>
        <taxon>Eukaryota</taxon>
        <taxon>Fungi</taxon>
        <taxon>Dikarya</taxon>
        <taxon>Ascomycota</taxon>
        <taxon>Pezizomycotina</taxon>
        <taxon>Pezizomycetes</taxon>
        <taxon>Pezizales</taxon>
        <taxon>Pezizaceae</taxon>
        <taxon>Terfezia</taxon>
    </lineage>
</organism>
<evidence type="ECO:0000256" key="2">
    <source>
        <dbReference type="SAM" id="Phobius"/>
    </source>
</evidence>
<keyword evidence="2" id="KW-1133">Transmembrane helix</keyword>
<proteinExistence type="predicted"/>
<evidence type="ECO:0000313" key="3">
    <source>
        <dbReference type="EMBL" id="RPB25354.1"/>
    </source>
</evidence>
<feature type="region of interest" description="Disordered" evidence="1">
    <location>
        <begin position="105"/>
        <end position="175"/>
    </location>
</feature>
<keyword evidence="2" id="KW-0812">Transmembrane</keyword>
<dbReference type="InParanoid" id="A0A3N4LR26"/>
<feature type="compositionally biased region" description="Polar residues" evidence="1">
    <location>
        <begin position="130"/>
        <end position="142"/>
    </location>
</feature>
<dbReference type="EMBL" id="ML121538">
    <property type="protein sequence ID" value="RPB25354.1"/>
    <property type="molecule type" value="Genomic_DNA"/>
</dbReference>
<evidence type="ECO:0000313" key="4">
    <source>
        <dbReference type="Proteomes" id="UP000267821"/>
    </source>
</evidence>
<sequence length="175" mass="19272">MRLVTYIYELVGPNRFMTPSANLYAAPSKRPRAAYCLLFLHPLYYHLTIIMIAMSRSRSLSRSPLPLLSSLRYQVTAYQIAIPTPATTFPVNAQSATSGIPTMLEAASSEEDTSASSQEQGNFFDRPTVEISTREPQSSSSSHIEETHGHSYQTMLTATHEVPESLSSKAMTPGP</sequence>
<dbReference type="AlphaFoldDB" id="A0A3N4LR26"/>
<reference evidence="3 4" key="1">
    <citation type="journal article" date="2018" name="Nat. Ecol. Evol.">
        <title>Pezizomycetes genomes reveal the molecular basis of ectomycorrhizal truffle lifestyle.</title>
        <authorList>
            <person name="Murat C."/>
            <person name="Payen T."/>
            <person name="Noel B."/>
            <person name="Kuo A."/>
            <person name="Morin E."/>
            <person name="Chen J."/>
            <person name="Kohler A."/>
            <person name="Krizsan K."/>
            <person name="Balestrini R."/>
            <person name="Da Silva C."/>
            <person name="Montanini B."/>
            <person name="Hainaut M."/>
            <person name="Levati E."/>
            <person name="Barry K.W."/>
            <person name="Belfiori B."/>
            <person name="Cichocki N."/>
            <person name="Clum A."/>
            <person name="Dockter R.B."/>
            <person name="Fauchery L."/>
            <person name="Guy J."/>
            <person name="Iotti M."/>
            <person name="Le Tacon F."/>
            <person name="Lindquist E.A."/>
            <person name="Lipzen A."/>
            <person name="Malagnac F."/>
            <person name="Mello A."/>
            <person name="Molinier V."/>
            <person name="Miyauchi S."/>
            <person name="Poulain J."/>
            <person name="Riccioni C."/>
            <person name="Rubini A."/>
            <person name="Sitrit Y."/>
            <person name="Splivallo R."/>
            <person name="Traeger S."/>
            <person name="Wang M."/>
            <person name="Zifcakova L."/>
            <person name="Wipf D."/>
            <person name="Zambonelli A."/>
            <person name="Paolocci F."/>
            <person name="Nowrousian M."/>
            <person name="Ottonello S."/>
            <person name="Baldrian P."/>
            <person name="Spatafora J.W."/>
            <person name="Henrissat B."/>
            <person name="Nagy L.G."/>
            <person name="Aury J.M."/>
            <person name="Wincker P."/>
            <person name="Grigoriev I.V."/>
            <person name="Bonfante P."/>
            <person name="Martin F.M."/>
        </authorList>
    </citation>
    <scope>NUCLEOTIDE SEQUENCE [LARGE SCALE GENOMIC DNA]</scope>
    <source>
        <strain evidence="3 4">ATCC MYA-4762</strain>
    </source>
</reference>
<keyword evidence="2" id="KW-0472">Membrane</keyword>